<reference evidence="1 2" key="1">
    <citation type="journal article" date="2016" name="Sci. Rep.">
        <title>Metabolic traits of an uncultured archaeal lineage -MSBL1- from brine pools of the Red Sea.</title>
        <authorList>
            <person name="Mwirichia R."/>
            <person name="Alam I."/>
            <person name="Rashid M."/>
            <person name="Vinu M."/>
            <person name="Ba-Alawi W."/>
            <person name="Anthony Kamau A."/>
            <person name="Kamanda Ngugi D."/>
            <person name="Goker M."/>
            <person name="Klenk H.P."/>
            <person name="Bajic V."/>
            <person name="Stingl U."/>
        </authorList>
    </citation>
    <scope>NUCLEOTIDE SEQUENCE [LARGE SCALE GENOMIC DNA]</scope>
    <source>
        <strain evidence="1">SCGC-AAA259I09</strain>
    </source>
</reference>
<proteinExistence type="predicted"/>
<keyword evidence="2" id="KW-1185">Reference proteome</keyword>
<dbReference type="Proteomes" id="UP000070463">
    <property type="component" value="Unassembled WGS sequence"/>
</dbReference>
<comment type="caution">
    <text evidence="1">The sequence shown here is derived from an EMBL/GenBank/DDBJ whole genome shotgun (WGS) entry which is preliminary data.</text>
</comment>
<evidence type="ECO:0000313" key="2">
    <source>
        <dbReference type="Proteomes" id="UP000070463"/>
    </source>
</evidence>
<evidence type="ECO:0000313" key="1">
    <source>
        <dbReference type="EMBL" id="KXA98285.1"/>
    </source>
</evidence>
<protein>
    <submittedName>
        <fullName evidence="1">Uncharacterized protein</fullName>
    </submittedName>
</protein>
<dbReference type="EMBL" id="LHXR01000004">
    <property type="protein sequence ID" value="KXA98285.1"/>
    <property type="molecule type" value="Genomic_DNA"/>
</dbReference>
<dbReference type="AlphaFoldDB" id="A0A133UVQ8"/>
<accession>A0A133UVQ8</accession>
<organism evidence="1 2">
    <name type="scientific">candidate division MSBL1 archaeon SCGC-AAA259I09</name>
    <dbReference type="NCBI Taxonomy" id="1698267"/>
    <lineage>
        <taxon>Archaea</taxon>
        <taxon>Methanobacteriati</taxon>
        <taxon>Methanobacteriota</taxon>
        <taxon>candidate division MSBL1</taxon>
    </lineage>
</organism>
<name>A0A133UVQ8_9EURY</name>
<gene>
    <name evidence="1" type="ORF">AKJ37_00685</name>
</gene>
<sequence>MREIEFLEKIPEDIGLDPQEMGSPSIENDNRIHPIELKAKVVDEQVKRRCDRVEKRLDERFGFFHLV</sequence>